<keyword evidence="4" id="KW-0443">Lipid metabolism</keyword>
<keyword evidence="5" id="KW-0012">Acyltransferase</keyword>
<dbReference type="Gene3D" id="3.40.630.30">
    <property type="match status" value="1"/>
</dbReference>
<proteinExistence type="inferred from homology"/>
<comment type="similarity">
    <text evidence="6">Belongs to the acetyltransferase family. OlsB subfamily.</text>
</comment>
<keyword evidence="12" id="KW-1185">Reference proteome</keyword>
<dbReference type="AlphaFoldDB" id="A0A5R9J402"/>
<protein>
    <recommendedName>
        <fullName evidence="8">L-ornithine N(alpha)-acyltransferase</fullName>
        <ecNumber evidence="7">2.3.2.30</ecNumber>
    </recommendedName>
</protein>
<gene>
    <name evidence="11" type="ORF">FE263_09730</name>
</gene>
<dbReference type="InterPro" id="IPR052351">
    <property type="entry name" value="Ornithine_N-alpha-AT"/>
</dbReference>
<dbReference type="PANTHER" id="PTHR37323:SF1">
    <property type="entry name" value="L-ORNITHINE N(ALPHA)-ACYLTRANSFERASE"/>
    <property type="match status" value="1"/>
</dbReference>
<dbReference type="EC" id="2.3.2.30" evidence="7"/>
<evidence type="ECO:0000256" key="8">
    <source>
        <dbReference type="ARBA" id="ARBA00039866"/>
    </source>
</evidence>
<dbReference type="SUPFAM" id="SSF55729">
    <property type="entry name" value="Acyl-CoA N-acyltransferases (Nat)"/>
    <property type="match status" value="1"/>
</dbReference>
<comment type="pathway">
    <text evidence="1">Lipid metabolism.</text>
</comment>
<evidence type="ECO:0000256" key="6">
    <source>
        <dbReference type="ARBA" id="ARBA00038095"/>
    </source>
</evidence>
<evidence type="ECO:0000313" key="12">
    <source>
        <dbReference type="Proteomes" id="UP000305654"/>
    </source>
</evidence>
<evidence type="ECO:0000256" key="5">
    <source>
        <dbReference type="ARBA" id="ARBA00023315"/>
    </source>
</evidence>
<evidence type="ECO:0000256" key="1">
    <source>
        <dbReference type="ARBA" id="ARBA00005189"/>
    </source>
</evidence>
<dbReference type="InterPro" id="IPR016181">
    <property type="entry name" value="Acyl_CoA_acyltransferase"/>
</dbReference>
<comment type="caution">
    <text evidence="11">The sequence shown here is derived from an EMBL/GenBank/DDBJ whole genome shotgun (WGS) entry which is preliminary data.</text>
</comment>
<evidence type="ECO:0000256" key="9">
    <source>
        <dbReference type="ARBA" id="ARBA00045724"/>
    </source>
</evidence>
<evidence type="ECO:0000256" key="2">
    <source>
        <dbReference type="ARBA" id="ARBA00022516"/>
    </source>
</evidence>
<dbReference type="OrthoDB" id="9787072at2"/>
<reference evidence="11 12" key="1">
    <citation type="submission" date="2019-05" db="EMBL/GenBank/DDBJ databases">
        <authorList>
            <person name="Pankratov T."/>
            <person name="Grouzdev D."/>
        </authorList>
    </citation>
    <scope>NUCLEOTIDE SEQUENCE [LARGE SCALE GENOMIC DNA]</scope>
    <source>
        <strain evidence="11 12">KEBCLARHB70R</strain>
    </source>
</reference>
<evidence type="ECO:0000256" key="3">
    <source>
        <dbReference type="ARBA" id="ARBA00022679"/>
    </source>
</evidence>
<dbReference type="Proteomes" id="UP000305654">
    <property type="component" value="Unassembled WGS sequence"/>
</dbReference>
<comment type="catalytic activity">
    <reaction evidence="10">
        <text>a (3R)-hydroxyacyl-[ACP] + L-ornithine = a lyso-ornithine lipid + holo-[ACP] + H(+)</text>
        <dbReference type="Rhea" id="RHEA:20633"/>
        <dbReference type="Rhea" id="RHEA-COMP:9685"/>
        <dbReference type="Rhea" id="RHEA-COMP:9945"/>
        <dbReference type="ChEBI" id="CHEBI:15378"/>
        <dbReference type="ChEBI" id="CHEBI:46911"/>
        <dbReference type="ChEBI" id="CHEBI:64479"/>
        <dbReference type="ChEBI" id="CHEBI:78827"/>
        <dbReference type="ChEBI" id="CHEBI:138482"/>
        <dbReference type="EC" id="2.3.2.30"/>
    </reaction>
    <physiologicalReaction direction="left-to-right" evidence="10">
        <dbReference type="Rhea" id="RHEA:20634"/>
    </physiologicalReaction>
</comment>
<keyword evidence="3 11" id="KW-0808">Transferase</keyword>
<organism evidence="11 12">
    <name type="scientific">Lichenicoccus roseus</name>
    <dbReference type="NCBI Taxonomy" id="2683649"/>
    <lineage>
        <taxon>Bacteria</taxon>
        <taxon>Pseudomonadati</taxon>
        <taxon>Pseudomonadota</taxon>
        <taxon>Alphaproteobacteria</taxon>
        <taxon>Acetobacterales</taxon>
        <taxon>Acetobacteraceae</taxon>
        <taxon>Lichenicoccus</taxon>
    </lineage>
</organism>
<keyword evidence="2" id="KW-0444">Lipid biosynthesis</keyword>
<comment type="function">
    <text evidence="9">Catalyzes the first step in the biosynthesis of ornithine lipids, which are phosphorus-free membrane lipids. Catalyzes the 3-hydroxyacyl-acyl carrier protein-dependent acylation of ornithine to form lyso-ornithine lipid (LOL).</text>
</comment>
<evidence type="ECO:0000256" key="10">
    <source>
        <dbReference type="ARBA" id="ARBA00047785"/>
    </source>
</evidence>
<dbReference type="EMBL" id="VCDI01000003">
    <property type="protein sequence ID" value="TLU72354.1"/>
    <property type="molecule type" value="Genomic_DNA"/>
</dbReference>
<dbReference type="PANTHER" id="PTHR37323">
    <property type="entry name" value="GCN5-RELATED N-ACETYLTRANSFERASE"/>
    <property type="match status" value="1"/>
</dbReference>
<evidence type="ECO:0000313" key="11">
    <source>
        <dbReference type="EMBL" id="TLU72354.1"/>
    </source>
</evidence>
<sequence length="282" mass="31538">MSLTTPIVAPPLLPPKRDGGFGELRAGNLGVRIAVSAAERDAAQALRYRIFYEEMGAQPDDTARRLKRDIDIFDDVADHLLVIDHALGSGPRGVVGTYRLVQNEGAERVGRFYTSDEYDISRITGFPGRLLELGRSCVDPAYRGRAVMQLLWRGIAAYVFLHRIDVMFGCASLPGTDPDRLAAELTYLYHNHLAPPALRLRAVPARHIEMRRCDPATLDHKRTQLLLPPLVKGYLRLGGFIGDGAVVDQQFNTTDVAVVVKTDLITDKYYRHYERQLRDALD</sequence>
<name>A0A5R9J402_9PROT</name>
<accession>A0A5R9J402</accession>
<dbReference type="GO" id="GO:0043810">
    <property type="term" value="F:ornithine-acyl [acyl carrier protein] N-acyltransferase activity"/>
    <property type="evidence" value="ECO:0007669"/>
    <property type="project" value="UniProtKB-EC"/>
</dbReference>
<evidence type="ECO:0000256" key="7">
    <source>
        <dbReference type="ARBA" id="ARBA00039058"/>
    </source>
</evidence>
<dbReference type="Pfam" id="PF13444">
    <property type="entry name" value="Acetyltransf_5"/>
    <property type="match status" value="1"/>
</dbReference>
<dbReference type="GO" id="GO:0006629">
    <property type="term" value="P:lipid metabolic process"/>
    <property type="evidence" value="ECO:0007669"/>
    <property type="project" value="UniProtKB-KW"/>
</dbReference>
<evidence type="ECO:0000256" key="4">
    <source>
        <dbReference type="ARBA" id="ARBA00023098"/>
    </source>
</evidence>